<dbReference type="Proteomes" id="UP001057402">
    <property type="component" value="Chromosome 11"/>
</dbReference>
<proteinExistence type="predicted"/>
<organism evidence="1 2">
    <name type="scientific">Melastoma candidum</name>
    <dbReference type="NCBI Taxonomy" id="119954"/>
    <lineage>
        <taxon>Eukaryota</taxon>
        <taxon>Viridiplantae</taxon>
        <taxon>Streptophyta</taxon>
        <taxon>Embryophyta</taxon>
        <taxon>Tracheophyta</taxon>
        <taxon>Spermatophyta</taxon>
        <taxon>Magnoliopsida</taxon>
        <taxon>eudicotyledons</taxon>
        <taxon>Gunneridae</taxon>
        <taxon>Pentapetalae</taxon>
        <taxon>rosids</taxon>
        <taxon>malvids</taxon>
        <taxon>Myrtales</taxon>
        <taxon>Melastomataceae</taxon>
        <taxon>Melastomatoideae</taxon>
        <taxon>Melastomateae</taxon>
        <taxon>Melastoma</taxon>
    </lineage>
</organism>
<reference evidence="2" key="1">
    <citation type="journal article" date="2023" name="Front. Plant Sci.">
        <title>Chromosomal-level genome assembly of Melastoma candidum provides insights into trichome evolution.</title>
        <authorList>
            <person name="Zhong Y."/>
            <person name="Wu W."/>
            <person name="Sun C."/>
            <person name="Zou P."/>
            <person name="Liu Y."/>
            <person name="Dai S."/>
            <person name="Zhou R."/>
        </authorList>
    </citation>
    <scope>NUCLEOTIDE SEQUENCE [LARGE SCALE GENOMIC DNA]</scope>
</reference>
<gene>
    <name evidence="1" type="ORF">MLD38_037342</name>
</gene>
<protein>
    <submittedName>
        <fullName evidence="1">Uncharacterized protein</fullName>
    </submittedName>
</protein>
<comment type="caution">
    <text evidence="1">The sequence shown here is derived from an EMBL/GenBank/DDBJ whole genome shotgun (WGS) entry which is preliminary data.</text>
</comment>
<evidence type="ECO:0000313" key="2">
    <source>
        <dbReference type="Proteomes" id="UP001057402"/>
    </source>
</evidence>
<dbReference type="EMBL" id="CM042890">
    <property type="protein sequence ID" value="KAI4312536.1"/>
    <property type="molecule type" value="Genomic_DNA"/>
</dbReference>
<accession>A0ACB9LMG9</accession>
<name>A0ACB9LMG9_9MYRT</name>
<evidence type="ECO:0000313" key="1">
    <source>
        <dbReference type="EMBL" id="KAI4312536.1"/>
    </source>
</evidence>
<keyword evidence="2" id="KW-1185">Reference proteome</keyword>
<sequence length="132" mass="14728">MVGNDEGPSPLVPSIMLGVFGIFKYGPSIVSYLSFFVEILEGLTGGGDEDEEGEEGGEEGPVSSILFTLCCLCFLVIILLMLVLFLQKTSRLYRQDLPEVPWRLSSGSLNDWIYFCLLIFLVIFIVDYNNLM</sequence>